<gene>
    <name evidence="5" type="ORF">M6D93_05375</name>
</gene>
<dbReference type="RefSeq" id="WP_249773332.1">
    <property type="nucleotide sequence ID" value="NZ_CP097332.1"/>
</dbReference>
<comment type="function">
    <text evidence="1">Probable oxidoreductase that may play a role as regulator of mitochondrial function.</text>
</comment>
<evidence type="ECO:0000313" key="6">
    <source>
        <dbReference type="Proteomes" id="UP001056336"/>
    </source>
</evidence>
<dbReference type="InterPro" id="IPR002937">
    <property type="entry name" value="Amino_oxidase"/>
</dbReference>
<sequence length="533" mass="55545">MSPAETVDAVVIGAGHNGLVAANLLADAGWDVLVCEATDHIGGAVRSAEVTAPGFVTDLFSAFYPLAGASPVLRALELDRHGLTWTHAPAVLAHVFPDDRCAVLSRDLATTAAGLETFGTGDGAAWTRLTEQFTQILDPLLAALFNPLPAIGPVTRLLRTLGTADALRLARMAAQPVRRMGEETFTGSGGGMLLAGNALHADLGPDGAGSALYGWLLCMLGQTVGFPVPVGGAGRLGEALDSRLRKSGGTVRRQSPVEQLELDASGAVSGVRLAGGERIRARRAVLADVPAPILYRNLLDESVLPARMRADLDRFEWDPPTLKIDWALSHKLNWTAEGARGAGTVHLGVDLDGLTDYAADLATGRVPQRPFLLFGQMTTADASRSPAGTESAWAYTHLPRRVPVTDELVADHVARVESTLEHHAPGFGESVLARHVQSPAALQEANPALVGGAVNGGTAQLHQQLVFRPVPGLGGSATPIDRLYLAGSSAHPGGGVHGACGANAARAALRRNGTLGGVGRRITDTALSRIYRG</sequence>
<evidence type="ECO:0000256" key="2">
    <source>
        <dbReference type="ARBA" id="ARBA00038825"/>
    </source>
</evidence>
<dbReference type="InterPro" id="IPR036188">
    <property type="entry name" value="FAD/NAD-bd_sf"/>
</dbReference>
<dbReference type="Pfam" id="PF01593">
    <property type="entry name" value="Amino_oxidase"/>
    <property type="match status" value="1"/>
</dbReference>
<evidence type="ECO:0000259" key="4">
    <source>
        <dbReference type="Pfam" id="PF01593"/>
    </source>
</evidence>
<evidence type="ECO:0000313" key="5">
    <source>
        <dbReference type="EMBL" id="UQX89436.1"/>
    </source>
</evidence>
<keyword evidence="6" id="KW-1185">Reference proteome</keyword>
<name>A0ABY4R2C3_9ACTN</name>
<dbReference type="PANTHER" id="PTHR10668">
    <property type="entry name" value="PHYTOENE DEHYDROGENASE"/>
    <property type="match status" value="1"/>
</dbReference>
<proteinExistence type="predicted"/>
<reference evidence="5" key="2">
    <citation type="submission" date="2022-05" db="EMBL/GenBank/DDBJ databases">
        <authorList>
            <person name="Kim J.-S."/>
            <person name="Lee K."/>
            <person name="Suh M."/>
            <person name="Eom M."/>
            <person name="Kim J.-S."/>
            <person name="Kim D.-S."/>
            <person name="Ko S.-H."/>
            <person name="Shin Y."/>
            <person name="Lee J.-S."/>
        </authorList>
    </citation>
    <scope>NUCLEOTIDE SEQUENCE</scope>
    <source>
        <strain evidence="5">N237</strain>
    </source>
</reference>
<dbReference type="PANTHER" id="PTHR10668:SF105">
    <property type="entry name" value="DEHYDROGENASE-RELATED"/>
    <property type="match status" value="1"/>
</dbReference>
<dbReference type="Proteomes" id="UP001056336">
    <property type="component" value="Chromosome"/>
</dbReference>
<organism evidence="5 6">
    <name type="scientific">Jatrophihabitans telluris</name>
    <dbReference type="NCBI Taxonomy" id="2038343"/>
    <lineage>
        <taxon>Bacteria</taxon>
        <taxon>Bacillati</taxon>
        <taxon>Actinomycetota</taxon>
        <taxon>Actinomycetes</taxon>
        <taxon>Jatrophihabitantales</taxon>
        <taxon>Jatrophihabitantaceae</taxon>
        <taxon>Jatrophihabitans</taxon>
    </lineage>
</organism>
<reference evidence="5" key="1">
    <citation type="journal article" date="2018" name="Int. J. Syst. Evol. Microbiol.">
        <title>Jatrophihabitans telluris sp. nov., isolated from sediment soil of lava forest wetlands and the emended description of the genus Jatrophihabitans.</title>
        <authorList>
            <person name="Lee K.C."/>
            <person name="Suh M.K."/>
            <person name="Eom M.K."/>
            <person name="Kim K.K."/>
            <person name="Kim J.S."/>
            <person name="Kim D.S."/>
            <person name="Ko S.H."/>
            <person name="Shin Y.K."/>
            <person name="Lee J.S."/>
        </authorList>
    </citation>
    <scope>NUCLEOTIDE SEQUENCE</scope>
    <source>
        <strain evidence="5">N237</strain>
    </source>
</reference>
<feature type="domain" description="Amine oxidase" evidence="4">
    <location>
        <begin position="18"/>
        <end position="500"/>
    </location>
</feature>
<accession>A0ABY4R2C3</accession>
<dbReference type="Gene3D" id="3.50.50.60">
    <property type="entry name" value="FAD/NAD(P)-binding domain"/>
    <property type="match status" value="2"/>
</dbReference>
<evidence type="ECO:0000256" key="3">
    <source>
        <dbReference type="ARBA" id="ARBA00040298"/>
    </source>
</evidence>
<protein>
    <recommendedName>
        <fullName evidence="3">Pyridine nucleotide-disulfide oxidoreductase domain-containing protein 2</fullName>
    </recommendedName>
</protein>
<dbReference type="SUPFAM" id="SSF51905">
    <property type="entry name" value="FAD/NAD(P)-binding domain"/>
    <property type="match status" value="1"/>
</dbReference>
<evidence type="ECO:0000256" key="1">
    <source>
        <dbReference type="ARBA" id="ARBA00037217"/>
    </source>
</evidence>
<dbReference type="EMBL" id="CP097332">
    <property type="protein sequence ID" value="UQX89436.1"/>
    <property type="molecule type" value="Genomic_DNA"/>
</dbReference>
<comment type="subunit">
    <text evidence="2">Interacts with COX5B; this interaction may contribute to localize PYROXD2 to the inner face of the inner mitochondrial membrane.</text>
</comment>